<keyword evidence="3" id="KW-1185">Reference proteome</keyword>
<proteinExistence type="predicted"/>
<dbReference type="EMBL" id="BPVZ01000042">
    <property type="protein sequence ID" value="GKV14845.1"/>
    <property type="molecule type" value="Genomic_DNA"/>
</dbReference>
<organism evidence="2 3">
    <name type="scientific">Rubroshorea leprosula</name>
    <dbReference type="NCBI Taxonomy" id="152421"/>
    <lineage>
        <taxon>Eukaryota</taxon>
        <taxon>Viridiplantae</taxon>
        <taxon>Streptophyta</taxon>
        <taxon>Embryophyta</taxon>
        <taxon>Tracheophyta</taxon>
        <taxon>Spermatophyta</taxon>
        <taxon>Magnoliopsida</taxon>
        <taxon>eudicotyledons</taxon>
        <taxon>Gunneridae</taxon>
        <taxon>Pentapetalae</taxon>
        <taxon>rosids</taxon>
        <taxon>malvids</taxon>
        <taxon>Malvales</taxon>
        <taxon>Dipterocarpaceae</taxon>
        <taxon>Rubroshorea</taxon>
    </lineage>
</organism>
<reference evidence="2 3" key="1">
    <citation type="journal article" date="2021" name="Commun. Biol.">
        <title>The genome of Shorea leprosula (Dipterocarpaceae) highlights the ecological relevance of drought in aseasonal tropical rainforests.</title>
        <authorList>
            <person name="Ng K.K.S."/>
            <person name="Kobayashi M.J."/>
            <person name="Fawcett J.A."/>
            <person name="Hatakeyama M."/>
            <person name="Paape T."/>
            <person name="Ng C.H."/>
            <person name="Ang C.C."/>
            <person name="Tnah L.H."/>
            <person name="Lee C.T."/>
            <person name="Nishiyama T."/>
            <person name="Sese J."/>
            <person name="O'Brien M.J."/>
            <person name="Copetti D."/>
            <person name="Mohd Noor M.I."/>
            <person name="Ong R.C."/>
            <person name="Putra M."/>
            <person name="Sireger I.Z."/>
            <person name="Indrioko S."/>
            <person name="Kosugi Y."/>
            <person name="Izuno A."/>
            <person name="Isagi Y."/>
            <person name="Lee S.L."/>
            <person name="Shimizu K.K."/>
        </authorList>
    </citation>
    <scope>NUCLEOTIDE SEQUENCE [LARGE SCALE GENOMIC DNA]</scope>
    <source>
        <strain evidence="2">214</strain>
    </source>
</reference>
<feature type="signal peptide" evidence="1">
    <location>
        <begin position="1"/>
        <end position="17"/>
    </location>
</feature>
<keyword evidence="1" id="KW-0732">Signal</keyword>
<evidence type="ECO:0000256" key="1">
    <source>
        <dbReference type="SAM" id="SignalP"/>
    </source>
</evidence>
<dbReference type="Proteomes" id="UP001054252">
    <property type="component" value="Unassembled WGS sequence"/>
</dbReference>
<gene>
    <name evidence="2" type="ORF">SLEP1_g25655</name>
</gene>
<evidence type="ECO:0000313" key="2">
    <source>
        <dbReference type="EMBL" id="GKV14845.1"/>
    </source>
</evidence>
<protein>
    <submittedName>
        <fullName evidence="2">Uncharacterized protein</fullName>
    </submittedName>
</protein>
<evidence type="ECO:0000313" key="3">
    <source>
        <dbReference type="Proteomes" id="UP001054252"/>
    </source>
</evidence>
<accession>A0AAV5JX42</accession>
<name>A0AAV5JX42_9ROSI</name>
<comment type="caution">
    <text evidence="2">The sequence shown here is derived from an EMBL/GenBank/DDBJ whole genome shotgun (WGS) entry which is preliminary data.</text>
</comment>
<feature type="chain" id="PRO_5043473011" evidence="1">
    <location>
        <begin position="18"/>
        <end position="70"/>
    </location>
</feature>
<sequence length="70" mass="7734">MLLPICSLFSPTSFALSSSSLCLPLLPPRPYQRDPPCISTKFWDEKLEKELIVATGVDVPTHRQAALLHG</sequence>
<dbReference type="AlphaFoldDB" id="A0AAV5JX42"/>